<feature type="compositionally biased region" description="Low complexity" evidence="4">
    <location>
        <begin position="150"/>
        <end position="160"/>
    </location>
</feature>
<dbReference type="Gene3D" id="3.80.10.10">
    <property type="entry name" value="Ribonuclease Inhibitor"/>
    <property type="match status" value="1"/>
</dbReference>
<evidence type="ECO:0000256" key="4">
    <source>
        <dbReference type="SAM" id="MobiDB-lite"/>
    </source>
</evidence>
<accession>A0A1G4MHP8</accession>
<evidence type="ECO:0000256" key="3">
    <source>
        <dbReference type="ARBA" id="ARBA00023212"/>
    </source>
</evidence>
<sequence length="1175" mass="129329">MSNSLDVDVDVDWLYKGKKKHKLQRKERSSSVSNGSLSHVMTKANGEPAKSGEQAVASEASAASTAAGASLAPSSSNEPLAASSGRSAATGASKSASSAAAKPPAAVSAKELKRSGSLNEKPKKSLLGSLFRRNSHGATDKPADKPGEKAGASGAATAAPTPVPVAPRTRLRSSSSAQQPMAMGITQVLKEPSSPEVKDTAPIHEERIVLNKNPRKQALPIESLAKLSLKRVTFAVDQFGMDPPQQIPSRKPRRGDVLVPDDMISRTPSISLGITNTQGSIEQGSSQFTPDSKEYKFALENHRRALRESDKHQQEAHYAAQRIAHEVQSFRAKTGAAGAAAANASGGANNPPASVPMAASTSTNEPDEKVKNLEIDKPIHMHENHFERDGVPTVDNVNEKLTLDKIYTRCCHLREILPIPSTLKQVRGKSAPLQTLKFLNPRPTLIDILSFCDFIAIVPIHNVIFDNVSLTPEMFKIVIASLVNSRIVEKIGFRNVVIDAEGWKLLCKFLMRNDSLLKIDISQTKIKPDLDVSLHRASMDWNLFIDVLQRRPGRPLEELLINGIKFENFDVFANLLTAFASASTSTRKRLGVAQSELSAEHLKFLMTWISEYKIQGVDMAFNDLGDLVKPMVSKFSSMDYSNLQYFTLNNTGIQTAYDAALILRALSKLPHLYFLDLSNLPQIFPDVFPYLNKYLPRFPMLKRLHLDSNEFSPRELAMVATILMKCKQLLHLSLLNIPKDAFTTGSCAGIYDCVTQSDKLTNLDINYNYMPEEISSRVALCLMRRMQRDFEFDEMTSQDDLLFDGSLLSETAENVLERLNNIDDLETDTTRRYLFKKYWEKFNRVHDNVQKTIDEMFEKRSTGELTLQSKENLLRLLFLENNLSKILEILKAHPLVAGVVGVDTSSQPANSEQLLVGNISDVDNATQVRPHLMATDSGRTIDVATGKPVFCKSSSHVSLVGKRQEEEEGEFHKWGFFVQQQRSIYPEHDFRHPSQGRGGSTGSDPLHVDVKLPPLRTKPPNPIVPPSQAFSSESHGPVNAQQTLPQADSPSQVSSSAASSQPSVASPTSHTLIPKIPSGAELRDAVMRAKGINSIEDLIYNVNSNRVTLDKIYGLPLHPMSSASDEATIRSSPKAMALKSSISVSDTSSDEEDAEKVDETYDKLLNNLSKVRSNK</sequence>
<feature type="region of interest" description="Disordered" evidence="4">
    <location>
        <begin position="1"/>
        <end position="205"/>
    </location>
</feature>
<feature type="compositionally biased region" description="Basic residues" evidence="4">
    <location>
        <begin position="16"/>
        <end position="25"/>
    </location>
</feature>
<feature type="compositionally biased region" description="Low complexity" evidence="4">
    <location>
        <begin position="341"/>
        <end position="352"/>
    </location>
</feature>
<dbReference type="AlphaFoldDB" id="A0A1G4MHP8"/>
<keyword evidence="2" id="KW-0963">Cytoplasm</keyword>
<dbReference type="OrthoDB" id="8436363at2759"/>
<dbReference type="SUPFAM" id="SSF52047">
    <property type="entry name" value="RNI-like"/>
    <property type="match status" value="1"/>
</dbReference>
<dbReference type="InterPro" id="IPR032675">
    <property type="entry name" value="LRR_dom_sf"/>
</dbReference>
<feature type="region of interest" description="Disordered" evidence="4">
    <location>
        <begin position="1134"/>
        <end position="1158"/>
    </location>
</feature>
<evidence type="ECO:0000256" key="2">
    <source>
        <dbReference type="ARBA" id="ARBA00022490"/>
    </source>
</evidence>
<gene>
    <name evidence="5" type="ORF">LAFE_0G09340G</name>
</gene>
<dbReference type="PANTHER" id="PTHR24107:SF30">
    <property type="entry name" value="GLC7-INTERACTING PROTEIN 3-RELATED"/>
    <property type="match status" value="1"/>
</dbReference>
<evidence type="ECO:0000313" key="6">
    <source>
        <dbReference type="Proteomes" id="UP000190831"/>
    </source>
</evidence>
<feature type="region of interest" description="Disordered" evidence="4">
    <location>
        <begin position="269"/>
        <end position="289"/>
    </location>
</feature>
<protein>
    <submittedName>
        <fullName evidence="5">LAFE_0G09340g1_1</fullName>
    </submittedName>
</protein>
<proteinExistence type="predicted"/>
<feature type="compositionally biased region" description="Pro residues" evidence="4">
    <location>
        <begin position="1016"/>
        <end position="1025"/>
    </location>
</feature>
<reference evidence="5 6" key="1">
    <citation type="submission" date="2016-03" db="EMBL/GenBank/DDBJ databases">
        <authorList>
            <person name="Devillers H."/>
        </authorList>
    </citation>
    <scope>NUCLEOTIDE SEQUENCE [LARGE SCALE GENOMIC DNA]</scope>
    <source>
        <strain evidence="5">CBS 6772</strain>
    </source>
</reference>
<feature type="compositionally biased region" description="Polar residues" evidence="4">
    <location>
        <begin position="1028"/>
        <end position="1044"/>
    </location>
</feature>
<keyword evidence="3" id="KW-0206">Cytoskeleton</keyword>
<dbReference type="GO" id="GO:0005856">
    <property type="term" value="C:cytoskeleton"/>
    <property type="evidence" value="ECO:0007669"/>
    <property type="project" value="UniProtKB-SubCell"/>
</dbReference>
<dbReference type="InterPro" id="IPR052410">
    <property type="entry name" value="DRC5"/>
</dbReference>
<feature type="region of interest" description="Disordered" evidence="4">
    <location>
        <begin position="341"/>
        <end position="367"/>
    </location>
</feature>
<dbReference type="PANTHER" id="PTHR24107">
    <property type="entry name" value="YNEIN REGULATORY COMPLEX SUBUNIT 5"/>
    <property type="match status" value="1"/>
</dbReference>
<dbReference type="OMA" id="KWGFFVQ"/>
<feature type="compositionally biased region" description="Basic and acidic residues" evidence="4">
    <location>
        <begin position="196"/>
        <end position="205"/>
    </location>
</feature>
<dbReference type="Proteomes" id="UP000190831">
    <property type="component" value="Chromosome G"/>
</dbReference>
<keyword evidence="6" id="KW-1185">Reference proteome</keyword>
<feature type="compositionally biased region" description="Basic and acidic residues" evidence="4">
    <location>
        <begin position="138"/>
        <end position="148"/>
    </location>
</feature>
<feature type="compositionally biased region" description="Low complexity" evidence="4">
    <location>
        <begin position="1045"/>
        <end position="1067"/>
    </location>
</feature>
<evidence type="ECO:0000256" key="1">
    <source>
        <dbReference type="ARBA" id="ARBA00004245"/>
    </source>
</evidence>
<evidence type="ECO:0000313" key="5">
    <source>
        <dbReference type="EMBL" id="SCW03389.1"/>
    </source>
</evidence>
<feature type="region of interest" description="Disordered" evidence="4">
    <location>
        <begin position="988"/>
        <end position="1076"/>
    </location>
</feature>
<dbReference type="EMBL" id="LT598486">
    <property type="protein sequence ID" value="SCW03389.1"/>
    <property type="molecule type" value="Genomic_DNA"/>
</dbReference>
<feature type="compositionally biased region" description="Low complexity" evidence="4">
    <location>
        <begin position="55"/>
        <end position="109"/>
    </location>
</feature>
<organism evidence="5 6">
    <name type="scientific">Lachancea fermentati</name>
    <name type="common">Zygosaccharomyces fermentati</name>
    <dbReference type="NCBI Taxonomy" id="4955"/>
    <lineage>
        <taxon>Eukaryota</taxon>
        <taxon>Fungi</taxon>
        <taxon>Dikarya</taxon>
        <taxon>Ascomycota</taxon>
        <taxon>Saccharomycotina</taxon>
        <taxon>Saccharomycetes</taxon>
        <taxon>Saccharomycetales</taxon>
        <taxon>Saccharomycetaceae</taxon>
        <taxon>Lachancea</taxon>
    </lineage>
</organism>
<name>A0A1G4MHP8_LACFM</name>
<comment type="subcellular location">
    <subcellularLocation>
        <location evidence="1">Cytoplasm</location>
        <location evidence="1">Cytoskeleton</location>
    </subcellularLocation>
</comment>